<name>A0ACA9SWM9_9GLOM</name>
<evidence type="ECO:0000313" key="1">
    <source>
        <dbReference type="EMBL" id="CAG8847918.1"/>
    </source>
</evidence>
<dbReference type="EMBL" id="CAJVQC010158330">
    <property type="protein sequence ID" value="CAG8847918.1"/>
    <property type="molecule type" value="Genomic_DNA"/>
</dbReference>
<feature type="non-terminal residue" evidence="1">
    <location>
        <position position="1"/>
    </location>
</feature>
<proteinExistence type="predicted"/>
<keyword evidence="2" id="KW-1185">Reference proteome</keyword>
<gene>
    <name evidence="1" type="ORF">RPERSI_LOCUS34867</name>
</gene>
<dbReference type="Proteomes" id="UP000789920">
    <property type="component" value="Unassembled WGS sequence"/>
</dbReference>
<evidence type="ECO:0000313" key="2">
    <source>
        <dbReference type="Proteomes" id="UP000789920"/>
    </source>
</evidence>
<sequence length="59" mass="6941">KWMEDNKQQDWLFGLRFIVYAMNNSICRAHNKRPYELVFGGIPHGDSAIIDQLFKNNIS</sequence>
<protein>
    <submittedName>
        <fullName evidence="1">6355_t:CDS:1</fullName>
    </submittedName>
</protein>
<accession>A0ACA9SWM9</accession>
<feature type="non-terminal residue" evidence="1">
    <location>
        <position position="59"/>
    </location>
</feature>
<comment type="caution">
    <text evidence="1">The sequence shown here is derived from an EMBL/GenBank/DDBJ whole genome shotgun (WGS) entry which is preliminary data.</text>
</comment>
<reference evidence="1" key="1">
    <citation type="submission" date="2021-06" db="EMBL/GenBank/DDBJ databases">
        <authorList>
            <person name="Kallberg Y."/>
            <person name="Tangrot J."/>
            <person name="Rosling A."/>
        </authorList>
    </citation>
    <scope>NUCLEOTIDE SEQUENCE</scope>
    <source>
        <strain evidence="1">MA461A</strain>
    </source>
</reference>
<organism evidence="1 2">
    <name type="scientific">Racocetra persica</name>
    <dbReference type="NCBI Taxonomy" id="160502"/>
    <lineage>
        <taxon>Eukaryota</taxon>
        <taxon>Fungi</taxon>
        <taxon>Fungi incertae sedis</taxon>
        <taxon>Mucoromycota</taxon>
        <taxon>Glomeromycotina</taxon>
        <taxon>Glomeromycetes</taxon>
        <taxon>Diversisporales</taxon>
        <taxon>Gigasporaceae</taxon>
        <taxon>Racocetra</taxon>
    </lineage>
</organism>